<gene>
    <name evidence="2" type="ORF">PHET_06257</name>
</gene>
<reference evidence="2" key="1">
    <citation type="submission" date="2019-05" db="EMBL/GenBank/DDBJ databases">
        <title>Annotation for the trematode Paragonimus heterotremus.</title>
        <authorList>
            <person name="Choi Y.-J."/>
        </authorList>
    </citation>
    <scope>NUCLEOTIDE SEQUENCE</scope>
    <source>
        <strain evidence="2">LC</strain>
    </source>
</reference>
<proteinExistence type="predicted"/>
<dbReference type="Proteomes" id="UP000748531">
    <property type="component" value="Unassembled WGS sequence"/>
</dbReference>
<organism evidence="2 3">
    <name type="scientific">Paragonimus heterotremus</name>
    <dbReference type="NCBI Taxonomy" id="100268"/>
    <lineage>
        <taxon>Eukaryota</taxon>
        <taxon>Metazoa</taxon>
        <taxon>Spiralia</taxon>
        <taxon>Lophotrochozoa</taxon>
        <taxon>Platyhelminthes</taxon>
        <taxon>Trematoda</taxon>
        <taxon>Digenea</taxon>
        <taxon>Plagiorchiida</taxon>
        <taxon>Troglotremata</taxon>
        <taxon>Troglotrematidae</taxon>
        <taxon>Paragonimus</taxon>
    </lineage>
</organism>
<accession>A0A8J4TEH4</accession>
<keyword evidence="3" id="KW-1185">Reference proteome</keyword>
<dbReference type="EMBL" id="LUCH01003167">
    <property type="protein sequence ID" value="KAF5400467.1"/>
    <property type="molecule type" value="Genomic_DNA"/>
</dbReference>
<feature type="compositionally biased region" description="Polar residues" evidence="1">
    <location>
        <begin position="136"/>
        <end position="148"/>
    </location>
</feature>
<evidence type="ECO:0000313" key="3">
    <source>
        <dbReference type="Proteomes" id="UP000748531"/>
    </source>
</evidence>
<feature type="region of interest" description="Disordered" evidence="1">
    <location>
        <begin position="106"/>
        <end position="148"/>
    </location>
</feature>
<evidence type="ECO:0000256" key="1">
    <source>
        <dbReference type="SAM" id="MobiDB-lite"/>
    </source>
</evidence>
<feature type="region of interest" description="Disordered" evidence="1">
    <location>
        <begin position="381"/>
        <end position="409"/>
    </location>
</feature>
<comment type="caution">
    <text evidence="2">The sequence shown here is derived from an EMBL/GenBank/DDBJ whole genome shotgun (WGS) entry which is preliminary data.</text>
</comment>
<evidence type="ECO:0000313" key="2">
    <source>
        <dbReference type="EMBL" id="KAF5400467.1"/>
    </source>
</evidence>
<dbReference type="AlphaFoldDB" id="A0A8J4TEH4"/>
<dbReference type="OrthoDB" id="10607646at2759"/>
<name>A0A8J4TEH4_9TREM</name>
<feature type="compositionally biased region" description="Polar residues" evidence="1">
    <location>
        <begin position="391"/>
        <end position="406"/>
    </location>
</feature>
<sequence>MHFKAHFFFQTDSKRVVIKEPNQYRIRSTARLNGTTKCHVPSLAESTVSDGELEHVTIQTQPVRLIYSPTGPYKALTHSEMQSGIPAPKSSTPYHAPLDMVEERRFSGRSTTDTTRARLRNKRGDSQPLDAELFTRPNQQHTSVTPMVNTCPNSPVYWARAGTRILPTIPVSQTSASQQLTASEPSPQSISYNDQTRGAHTMWNTHVAAQITHGQNMLLKFPVGNSIPFEQTVNTNYAGPFGGTPYTPIPMVLDQMSHLTGPQILCLNPNSQHLPLKHAVSLASNPVCESPRYVPMPQLIMVTTPMGPPMTHHTLVPSSNHGPSTTFTGPVSTQTPFVPPIAYSPSLQPVPPTRGQSLYAGQQYINTPMLPYKSRQAEITDSGRCSKRIASRSSKTTAEPTGQEHSPPTYKLAASVGPTEFKHVQDVSCAAKGNMIEKKLTNCSRKVGKCQLTVYF</sequence>
<protein>
    <submittedName>
        <fullName evidence="2">Uncharacterized protein</fullName>
    </submittedName>
</protein>